<feature type="domain" description="HTH crp-type" evidence="1">
    <location>
        <begin position="31"/>
        <end position="98"/>
    </location>
</feature>
<dbReference type="InterPro" id="IPR036388">
    <property type="entry name" value="WH-like_DNA-bd_sf"/>
</dbReference>
<dbReference type="Pfam" id="PF13545">
    <property type="entry name" value="HTH_Crp_2"/>
    <property type="match status" value="1"/>
</dbReference>
<dbReference type="SUPFAM" id="SSF46785">
    <property type="entry name" value="Winged helix' DNA-binding domain"/>
    <property type="match status" value="1"/>
</dbReference>
<dbReference type="RefSeq" id="WP_267264753.1">
    <property type="nucleotide sequence ID" value="NZ_JAOVZW010000004.1"/>
</dbReference>
<proteinExistence type="predicted"/>
<accession>A0ABT3XMA5</accession>
<keyword evidence="3" id="KW-1185">Reference proteome</keyword>
<protein>
    <submittedName>
        <fullName evidence="2">Helix-turn-helix domain-containing protein</fullName>
    </submittedName>
</protein>
<gene>
    <name evidence="2" type="ORF">OF897_04910</name>
</gene>
<dbReference type="InterPro" id="IPR036390">
    <property type="entry name" value="WH_DNA-bd_sf"/>
</dbReference>
<dbReference type="PRINTS" id="PR00034">
    <property type="entry name" value="HTHCRP"/>
</dbReference>
<name>A0ABT3XMA5_9FLAO</name>
<dbReference type="EMBL" id="JAOVZW010000004">
    <property type="protein sequence ID" value="MCX8523263.1"/>
    <property type="molecule type" value="Genomic_DNA"/>
</dbReference>
<dbReference type="InterPro" id="IPR012318">
    <property type="entry name" value="HTH_CRP"/>
</dbReference>
<organism evidence="2 3">
    <name type="scientific">Chryseobacterium formosus</name>
    <dbReference type="NCBI Taxonomy" id="1537363"/>
    <lineage>
        <taxon>Bacteria</taxon>
        <taxon>Pseudomonadati</taxon>
        <taxon>Bacteroidota</taxon>
        <taxon>Flavobacteriia</taxon>
        <taxon>Flavobacteriales</taxon>
        <taxon>Weeksellaceae</taxon>
        <taxon>Chryseobacterium group</taxon>
        <taxon>Chryseobacterium</taxon>
    </lineage>
</organism>
<reference evidence="2" key="1">
    <citation type="submission" date="2022-10" db="EMBL/GenBank/DDBJ databases">
        <title>Chryseobacterium sp. nov., a novel bacterial species.</title>
        <authorList>
            <person name="Cao Y."/>
        </authorList>
    </citation>
    <scope>NUCLEOTIDE SEQUENCE</scope>
    <source>
        <strain evidence="2">CCTCC AB2015118</strain>
    </source>
</reference>
<dbReference type="Proteomes" id="UP001073122">
    <property type="component" value="Unassembled WGS sequence"/>
</dbReference>
<dbReference type="PROSITE" id="PS51063">
    <property type="entry name" value="HTH_CRP_2"/>
    <property type="match status" value="1"/>
</dbReference>
<comment type="caution">
    <text evidence="2">The sequence shown here is derived from an EMBL/GenBank/DDBJ whole genome shotgun (WGS) entry which is preliminary data.</text>
</comment>
<evidence type="ECO:0000313" key="2">
    <source>
        <dbReference type="EMBL" id="MCX8523263.1"/>
    </source>
</evidence>
<dbReference type="Gene3D" id="1.10.10.10">
    <property type="entry name" value="Winged helix-like DNA-binding domain superfamily/Winged helix DNA-binding domain"/>
    <property type="match status" value="1"/>
</dbReference>
<evidence type="ECO:0000259" key="1">
    <source>
        <dbReference type="PROSITE" id="PS51063"/>
    </source>
</evidence>
<sequence length="98" mass="11743">MEEPLLFLKLNEYTADRLHFRYIVSTFLAIPDPDIRVKKLLDHIKNYFNHQEKYSFVVPYTRQQLAALIGLRVETVIRSIKKMQKINLLKIDGNKIYY</sequence>
<evidence type="ECO:0000313" key="3">
    <source>
        <dbReference type="Proteomes" id="UP001073122"/>
    </source>
</evidence>